<dbReference type="PANTHER" id="PTHR34039:SF1">
    <property type="entry name" value="UPF0102 PROTEIN YRAN"/>
    <property type="match status" value="1"/>
</dbReference>
<protein>
    <submittedName>
        <fullName evidence="2">YraN family protein</fullName>
    </submittedName>
</protein>
<evidence type="ECO:0000313" key="2">
    <source>
        <dbReference type="EMBL" id="WXB17548.1"/>
    </source>
</evidence>
<evidence type="ECO:0000313" key="3">
    <source>
        <dbReference type="Proteomes" id="UP001370348"/>
    </source>
</evidence>
<comment type="similarity">
    <text evidence="1">Belongs to the UPF0102 family.</text>
</comment>
<dbReference type="SUPFAM" id="SSF52980">
    <property type="entry name" value="Restriction endonuclease-like"/>
    <property type="match status" value="1"/>
</dbReference>
<gene>
    <name evidence="2" type="ORF">LZC94_09755</name>
</gene>
<dbReference type="Pfam" id="PF02021">
    <property type="entry name" value="UPF0102"/>
    <property type="match status" value="1"/>
</dbReference>
<evidence type="ECO:0000256" key="1">
    <source>
        <dbReference type="ARBA" id="ARBA00006738"/>
    </source>
</evidence>
<proteinExistence type="inferred from homology"/>
<dbReference type="Gene3D" id="3.40.1350.10">
    <property type="match status" value="1"/>
</dbReference>
<dbReference type="PANTHER" id="PTHR34039">
    <property type="entry name" value="UPF0102 PROTEIN YRAN"/>
    <property type="match status" value="1"/>
</dbReference>
<dbReference type="EMBL" id="CP089984">
    <property type="protein sequence ID" value="WXB17548.1"/>
    <property type="molecule type" value="Genomic_DNA"/>
</dbReference>
<name>A0ABZ2M5K6_9BACT</name>
<keyword evidence="3" id="KW-1185">Reference proteome</keyword>
<dbReference type="InterPro" id="IPR011856">
    <property type="entry name" value="tRNA_endonuc-like_dom_sf"/>
</dbReference>
<dbReference type="InterPro" id="IPR011335">
    <property type="entry name" value="Restrct_endonuc-II-like"/>
</dbReference>
<dbReference type="InterPro" id="IPR003509">
    <property type="entry name" value="UPF0102_YraN-like"/>
</dbReference>
<reference evidence="2 3" key="1">
    <citation type="submission" date="2021-12" db="EMBL/GenBank/DDBJ databases">
        <title>Discovery of the Pendulisporaceae a myxobacterial family with distinct sporulation behavior and unique specialized metabolism.</title>
        <authorList>
            <person name="Garcia R."/>
            <person name="Popoff A."/>
            <person name="Bader C.D."/>
            <person name="Loehr J."/>
            <person name="Walesch S."/>
            <person name="Walt C."/>
            <person name="Boldt J."/>
            <person name="Bunk B."/>
            <person name="Haeckl F.J.F.P.J."/>
            <person name="Gunesch A.P."/>
            <person name="Birkelbach J."/>
            <person name="Nuebel U."/>
            <person name="Pietschmann T."/>
            <person name="Bach T."/>
            <person name="Mueller R."/>
        </authorList>
    </citation>
    <scope>NUCLEOTIDE SEQUENCE [LARGE SCALE GENOMIC DNA]</scope>
    <source>
        <strain evidence="2 3">MSr11954</strain>
    </source>
</reference>
<dbReference type="Proteomes" id="UP001370348">
    <property type="component" value="Chromosome"/>
</dbReference>
<accession>A0ABZ2M5K6</accession>
<sequence>MQAQGFAIVARNLKLGRLEIDIVARRDALAVMVEVRARGRTAFERPLASVAGRKRMHLVRAAERLWRLHLAKVAGVERMRIDVAGVTFGRDGVADVEYIAGAITA</sequence>
<organism evidence="2 3">
    <name type="scientific">Pendulispora albinea</name>
    <dbReference type="NCBI Taxonomy" id="2741071"/>
    <lineage>
        <taxon>Bacteria</taxon>
        <taxon>Pseudomonadati</taxon>
        <taxon>Myxococcota</taxon>
        <taxon>Myxococcia</taxon>
        <taxon>Myxococcales</taxon>
        <taxon>Sorangiineae</taxon>
        <taxon>Pendulisporaceae</taxon>
        <taxon>Pendulispora</taxon>
    </lineage>
</organism>